<comment type="caution">
    <text evidence="2">The sequence shown here is derived from an EMBL/GenBank/DDBJ whole genome shotgun (WGS) entry which is preliminary data.</text>
</comment>
<reference evidence="2" key="1">
    <citation type="submission" date="2021-08" db="EMBL/GenBank/DDBJ databases">
        <authorList>
            <person name="Misof B."/>
            <person name="Oliver O."/>
            <person name="Podsiadlowski L."/>
            <person name="Donath A."/>
            <person name="Peters R."/>
            <person name="Mayer C."/>
            <person name="Rust J."/>
            <person name="Gunkel S."/>
            <person name="Lesny P."/>
            <person name="Martin S."/>
            <person name="Oeyen J.P."/>
            <person name="Petersen M."/>
            <person name="Panagiotis P."/>
            <person name="Wilbrandt J."/>
            <person name="Tanja T."/>
        </authorList>
    </citation>
    <scope>NUCLEOTIDE SEQUENCE</scope>
    <source>
        <strain evidence="2">GBR_01_08_01A</strain>
        <tissue evidence="2">Thorax + abdomen</tissue>
    </source>
</reference>
<dbReference type="Gene3D" id="3.60.10.10">
    <property type="entry name" value="Endonuclease/exonuclease/phosphatase"/>
    <property type="match status" value="1"/>
</dbReference>
<dbReference type="Proteomes" id="UP001258017">
    <property type="component" value="Unassembled WGS sequence"/>
</dbReference>
<dbReference type="InterPro" id="IPR005135">
    <property type="entry name" value="Endo/exonuclease/phosphatase"/>
</dbReference>
<proteinExistence type="predicted"/>
<gene>
    <name evidence="2" type="ORF">KPH14_012829</name>
</gene>
<feature type="non-terminal residue" evidence="2">
    <location>
        <position position="446"/>
    </location>
</feature>
<keyword evidence="3" id="KW-1185">Reference proteome</keyword>
<name>A0AAD9RDD9_9HYME</name>
<sequence>MDLQEFIQRNKIDIALISETKLTNSHKLTFKNHKVIRTDRPNAKMGGGTAIIIHNRLAYSCISYPNSNNNQILEHTTVSIKVKANCKFIISSVYAPGSSKGNISKELDSIFQKFKLDDIHTYHIIAGDLNARHILYGDTITNYRGRQLALWDSKNPPKHNSSIFPASKPTFPTSGSFIDYAIVDSRIEIIDLQDGKLTTLPYDSDHNAISFSINVNTIFQGTVIPDTPTRYNYKKTNWEKFSKNLLQSYKGQRLAHNRNLSIDEIDNAIVNLEEHIQNAIVATVPKFNFKQNYCNLYINNRIKKLHSLKSKLITRLFNTQKAPNNDLRYADKYIKDTIKLINVFLHIEFKKSTTAYWEARIKGINYRDSLSFFPSINNLLRNKKAQNLEDLKLNPNNIDTTIQNIIGSEYWENNENEIYITNPINKLNIIGKHFENINSPRYTNQG</sequence>
<dbReference type="Pfam" id="PF14529">
    <property type="entry name" value="Exo_endo_phos_2"/>
    <property type="match status" value="1"/>
</dbReference>
<accession>A0AAD9RDD9</accession>
<feature type="domain" description="Endonuclease/exonuclease/phosphatase" evidence="1">
    <location>
        <begin position="89"/>
        <end position="209"/>
    </location>
</feature>
<dbReference type="PANTHER" id="PTHR33273:SF4">
    <property type="entry name" value="ENDONUCLEASE_EXONUCLEASE_PHOSPHATASE DOMAIN-CONTAINING PROTEIN"/>
    <property type="match status" value="1"/>
</dbReference>
<dbReference type="SUPFAM" id="SSF56219">
    <property type="entry name" value="DNase I-like"/>
    <property type="match status" value="1"/>
</dbReference>
<protein>
    <recommendedName>
        <fullName evidence="1">Endonuclease/exonuclease/phosphatase domain-containing protein</fullName>
    </recommendedName>
</protein>
<evidence type="ECO:0000313" key="2">
    <source>
        <dbReference type="EMBL" id="KAK2577680.1"/>
    </source>
</evidence>
<dbReference type="EMBL" id="JAIFRP010002773">
    <property type="protein sequence ID" value="KAK2577680.1"/>
    <property type="molecule type" value="Genomic_DNA"/>
</dbReference>
<dbReference type="GO" id="GO:0003824">
    <property type="term" value="F:catalytic activity"/>
    <property type="evidence" value="ECO:0007669"/>
    <property type="project" value="InterPro"/>
</dbReference>
<dbReference type="AlphaFoldDB" id="A0AAD9RDD9"/>
<evidence type="ECO:0000313" key="3">
    <source>
        <dbReference type="Proteomes" id="UP001258017"/>
    </source>
</evidence>
<evidence type="ECO:0000259" key="1">
    <source>
        <dbReference type="Pfam" id="PF14529"/>
    </source>
</evidence>
<dbReference type="PANTHER" id="PTHR33273">
    <property type="entry name" value="DOMAIN-CONTAINING PROTEIN, PUTATIVE-RELATED"/>
    <property type="match status" value="1"/>
</dbReference>
<dbReference type="InterPro" id="IPR036691">
    <property type="entry name" value="Endo/exonu/phosph_ase_sf"/>
</dbReference>
<organism evidence="2 3">
    <name type="scientific">Odynerus spinipes</name>
    <dbReference type="NCBI Taxonomy" id="1348599"/>
    <lineage>
        <taxon>Eukaryota</taxon>
        <taxon>Metazoa</taxon>
        <taxon>Ecdysozoa</taxon>
        <taxon>Arthropoda</taxon>
        <taxon>Hexapoda</taxon>
        <taxon>Insecta</taxon>
        <taxon>Pterygota</taxon>
        <taxon>Neoptera</taxon>
        <taxon>Endopterygota</taxon>
        <taxon>Hymenoptera</taxon>
        <taxon>Apocrita</taxon>
        <taxon>Aculeata</taxon>
        <taxon>Vespoidea</taxon>
        <taxon>Vespidae</taxon>
        <taxon>Eumeninae</taxon>
        <taxon>Odynerus</taxon>
    </lineage>
</organism>
<reference evidence="2" key="2">
    <citation type="journal article" date="2023" name="Commun. Biol.">
        <title>Intrasexual cuticular hydrocarbon dimorphism in a wasp sheds light on hydrocarbon biosynthesis genes in Hymenoptera.</title>
        <authorList>
            <person name="Moris V.C."/>
            <person name="Podsiadlowski L."/>
            <person name="Martin S."/>
            <person name="Oeyen J.P."/>
            <person name="Donath A."/>
            <person name="Petersen M."/>
            <person name="Wilbrandt J."/>
            <person name="Misof B."/>
            <person name="Liedtke D."/>
            <person name="Thamm M."/>
            <person name="Scheiner R."/>
            <person name="Schmitt T."/>
            <person name="Niehuis O."/>
        </authorList>
    </citation>
    <scope>NUCLEOTIDE SEQUENCE</scope>
    <source>
        <strain evidence="2">GBR_01_08_01A</strain>
    </source>
</reference>